<gene>
    <name evidence="2" type="ORF">Bpfe_011986</name>
</gene>
<organism evidence="2 3">
    <name type="scientific">Biomphalaria pfeifferi</name>
    <name type="common">Bloodfluke planorb</name>
    <name type="synonym">Freshwater snail</name>
    <dbReference type="NCBI Taxonomy" id="112525"/>
    <lineage>
        <taxon>Eukaryota</taxon>
        <taxon>Metazoa</taxon>
        <taxon>Spiralia</taxon>
        <taxon>Lophotrochozoa</taxon>
        <taxon>Mollusca</taxon>
        <taxon>Gastropoda</taxon>
        <taxon>Heterobranchia</taxon>
        <taxon>Euthyneura</taxon>
        <taxon>Panpulmonata</taxon>
        <taxon>Hygrophila</taxon>
        <taxon>Lymnaeoidea</taxon>
        <taxon>Planorbidae</taxon>
        <taxon>Biomphalaria</taxon>
    </lineage>
</organism>
<evidence type="ECO:0000313" key="3">
    <source>
        <dbReference type="Proteomes" id="UP001233172"/>
    </source>
</evidence>
<keyword evidence="3" id="KW-1185">Reference proteome</keyword>
<evidence type="ECO:0000256" key="1">
    <source>
        <dbReference type="SAM" id="MobiDB-lite"/>
    </source>
</evidence>
<reference evidence="2" key="2">
    <citation type="submission" date="2023-04" db="EMBL/GenBank/DDBJ databases">
        <authorList>
            <person name="Bu L."/>
            <person name="Lu L."/>
            <person name="Laidemitt M.R."/>
            <person name="Zhang S.M."/>
            <person name="Mutuku M."/>
            <person name="Mkoji G."/>
            <person name="Steinauer M."/>
            <person name="Loker E.S."/>
        </authorList>
    </citation>
    <scope>NUCLEOTIDE SEQUENCE</scope>
    <source>
        <strain evidence="2">KasaAsao</strain>
        <tissue evidence="2">Whole Snail</tissue>
    </source>
</reference>
<dbReference type="EMBL" id="JASAOG010000047">
    <property type="protein sequence ID" value="KAK0058681.1"/>
    <property type="molecule type" value="Genomic_DNA"/>
</dbReference>
<proteinExistence type="predicted"/>
<evidence type="ECO:0000313" key="2">
    <source>
        <dbReference type="EMBL" id="KAK0058681.1"/>
    </source>
</evidence>
<protein>
    <submittedName>
        <fullName evidence="2">Uncharacterized protein</fullName>
    </submittedName>
</protein>
<name>A0AAD8BQG3_BIOPF</name>
<dbReference type="Proteomes" id="UP001233172">
    <property type="component" value="Unassembled WGS sequence"/>
</dbReference>
<dbReference type="AlphaFoldDB" id="A0AAD8BQG3"/>
<accession>A0AAD8BQG3</accession>
<comment type="caution">
    <text evidence="2">The sequence shown here is derived from an EMBL/GenBank/DDBJ whole genome shotgun (WGS) entry which is preliminary data.</text>
</comment>
<reference evidence="2" key="1">
    <citation type="journal article" date="2023" name="PLoS Negl. Trop. Dis.">
        <title>A genome sequence for Biomphalaria pfeifferi, the major vector snail for the human-infecting parasite Schistosoma mansoni.</title>
        <authorList>
            <person name="Bu L."/>
            <person name="Lu L."/>
            <person name="Laidemitt M.R."/>
            <person name="Zhang S.M."/>
            <person name="Mutuku M."/>
            <person name="Mkoji G."/>
            <person name="Steinauer M."/>
            <person name="Loker E.S."/>
        </authorList>
    </citation>
    <scope>NUCLEOTIDE SEQUENCE</scope>
    <source>
        <strain evidence="2">KasaAsao</strain>
    </source>
</reference>
<feature type="region of interest" description="Disordered" evidence="1">
    <location>
        <begin position="78"/>
        <end position="106"/>
    </location>
</feature>
<sequence>MVSQTKEGTDSVKKQLAIDSLVKKLHGQAAQTVVMEALEIGAPSVAVLWASLVGNSRCLINWRKRKPNQHNLFVCQTATSSSQEQPDQLEKEKAAPEENSGDGFVGNRLLLPVAPTDRPPPELSNCTVSFQC</sequence>